<dbReference type="EMBL" id="RKHL01000001">
    <property type="protein sequence ID" value="ROR80637.1"/>
    <property type="molecule type" value="Genomic_DNA"/>
</dbReference>
<dbReference type="AlphaFoldDB" id="A0A3N2BZH9"/>
<dbReference type="InterPro" id="IPR017871">
    <property type="entry name" value="ABC_transporter-like_CS"/>
</dbReference>
<dbReference type="InterPro" id="IPR003439">
    <property type="entry name" value="ABC_transporter-like_ATP-bd"/>
</dbReference>
<sequence>MRSATSTPRPPMSGQPVVSGIRLHDVSAEYDGARVLHGISVEVGAAAITVVTGANGAGKSTLLAVIAGLHRPTSGGVDGLDGRSAAYVPQRSAVPERFPVTVRDVASMGRWPTLRRWWGRLGAGDRRIVDESLARLDVLHLAGRSFGELSGGQRQRVLVAQALAREADLLLLDEPTVGLDRAAGLAIREVLRAEADRGAMVVEVTHDPVAVADADARVHLEAGCLVEDPR</sequence>
<dbReference type="SUPFAM" id="SSF52540">
    <property type="entry name" value="P-loop containing nucleoside triphosphate hydrolases"/>
    <property type="match status" value="1"/>
</dbReference>
<evidence type="ECO:0000259" key="5">
    <source>
        <dbReference type="PROSITE" id="PS50893"/>
    </source>
</evidence>
<dbReference type="Gene3D" id="3.40.50.300">
    <property type="entry name" value="P-loop containing nucleotide triphosphate hydrolases"/>
    <property type="match status" value="1"/>
</dbReference>
<keyword evidence="3" id="KW-0547">Nucleotide-binding</keyword>
<accession>A0A3N2BZH9</accession>
<keyword evidence="4 6" id="KW-0067">ATP-binding</keyword>
<evidence type="ECO:0000313" key="7">
    <source>
        <dbReference type="Proteomes" id="UP000266915"/>
    </source>
</evidence>
<evidence type="ECO:0000256" key="3">
    <source>
        <dbReference type="ARBA" id="ARBA00022741"/>
    </source>
</evidence>
<proteinExistence type="inferred from homology"/>
<evidence type="ECO:0000313" key="6">
    <source>
        <dbReference type="EMBL" id="ROR80637.1"/>
    </source>
</evidence>
<comment type="caution">
    <text evidence="6">The sequence shown here is derived from an EMBL/GenBank/DDBJ whole genome shotgun (WGS) entry which is preliminary data.</text>
</comment>
<dbReference type="PANTHER" id="PTHR42734">
    <property type="entry name" value="METAL TRANSPORT SYSTEM ATP-BINDING PROTEIN TM_0124-RELATED"/>
    <property type="match status" value="1"/>
</dbReference>
<comment type="similarity">
    <text evidence="1">Belongs to the ABC transporter superfamily.</text>
</comment>
<dbReference type="Proteomes" id="UP000266915">
    <property type="component" value="Unassembled WGS sequence"/>
</dbReference>
<dbReference type="PROSITE" id="PS00211">
    <property type="entry name" value="ABC_TRANSPORTER_1"/>
    <property type="match status" value="1"/>
</dbReference>
<organism evidence="6 7">
    <name type="scientific">Plantibacter flavus</name>
    <dbReference type="NCBI Taxonomy" id="150123"/>
    <lineage>
        <taxon>Bacteria</taxon>
        <taxon>Bacillati</taxon>
        <taxon>Actinomycetota</taxon>
        <taxon>Actinomycetes</taxon>
        <taxon>Micrococcales</taxon>
        <taxon>Microbacteriaceae</taxon>
        <taxon>Plantibacter</taxon>
    </lineage>
</organism>
<dbReference type="InterPro" id="IPR003593">
    <property type="entry name" value="AAA+_ATPase"/>
</dbReference>
<evidence type="ECO:0000256" key="2">
    <source>
        <dbReference type="ARBA" id="ARBA00022448"/>
    </source>
</evidence>
<dbReference type="InterPro" id="IPR050153">
    <property type="entry name" value="Metal_Ion_Import_ABC"/>
</dbReference>
<gene>
    <name evidence="6" type="ORF">EDD42_0680</name>
</gene>
<dbReference type="Pfam" id="PF00005">
    <property type="entry name" value="ABC_tran"/>
    <property type="match status" value="1"/>
</dbReference>
<dbReference type="RefSeq" id="WP_200811391.1">
    <property type="nucleotide sequence ID" value="NZ_FXAP01000003.1"/>
</dbReference>
<dbReference type="PANTHER" id="PTHR42734:SF5">
    <property type="entry name" value="IRON TRANSPORT SYSTEM ATP-BINDING PROTEIN HI_0361-RELATED"/>
    <property type="match status" value="1"/>
</dbReference>
<dbReference type="PROSITE" id="PS50893">
    <property type="entry name" value="ABC_TRANSPORTER_2"/>
    <property type="match status" value="1"/>
</dbReference>
<evidence type="ECO:0000256" key="1">
    <source>
        <dbReference type="ARBA" id="ARBA00005417"/>
    </source>
</evidence>
<protein>
    <submittedName>
        <fullName evidence="6">Zinc/manganese transport system ATP-binding protein</fullName>
    </submittedName>
</protein>
<dbReference type="InterPro" id="IPR047748">
    <property type="entry name" value="AztA-like"/>
</dbReference>
<reference evidence="6 7" key="1">
    <citation type="submission" date="2018-11" db="EMBL/GenBank/DDBJ databases">
        <title>Sequencing the genomes of 1000 actinobacteria strains.</title>
        <authorList>
            <person name="Klenk H.-P."/>
        </authorList>
    </citation>
    <scope>NUCLEOTIDE SEQUENCE [LARGE SCALE GENOMIC DNA]</scope>
    <source>
        <strain evidence="6 7">DSM 14012</strain>
    </source>
</reference>
<dbReference type="GO" id="GO:0005524">
    <property type="term" value="F:ATP binding"/>
    <property type="evidence" value="ECO:0007669"/>
    <property type="project" value="UniProtKB-KW"/>
</dbReference>
<keyword evidence="2" id="KW-0813">Transport</keyword>
<feature type="domain" description="ABC transporter" evidence="5">
    <location>
        <begin position="21"/>
        <end position="230"/>
    </location>
</feature>
<dbReference type="NCBIfam" id="NF040873">
    <property type="entry name" value="AztA"/>
    <property type="match status" value="1"/>
</dbReference>
<dbReference type="InterPro" id="IPR027417">
    <property type="entry name" value="P-loop_NTPase"/>
</dbReference>
<evidence type="ECO:0000256" key="4">
    <source>
        <dbReference type="ARBA" id="ARBA00022840"/>
    </source>
</evidence>
<dbReference type="GO" id="GO:0016887">
    <property type="term" value="F:ATP hydrolysis activity"/>
    <property type="evidence" value="ECO:0007669"/>
    <property type="project" value="InterPro"/>
</dbReference>
<keyword evidence="7" id="KW-1185">Reference proteome</keyword>
<name>A0A3N2BZH9_9MICO</name>
<dbReference type="SMART" id="SM00382">
    <property type="entry name" value="AAA"/>
    <property type="match status" value="1"/>
</dbReference>